<dbReference type="EMBL" id="QUAH01000009">
    <property type="protein sequence ID" value="RFT15394.1"/>
    <property type="molecule type" value="Genomic_DNA"/>
</dbReference>
<proteinExistence type="predicted"/>
<keyword evidence="1" id="KW-0639">Primosome</keyword>
<sequence>MPVFQTFLYRLPPELAGKVRVGSKVVAPLGSRKLPGYVLEVKELAREPEFKVREIISCPPDSVTLPEVILKLALELSERSLTAPGLLLEMAEPPAAREKPRLRLTITEKGLRELVSGRLKGRRGQILSLLAERQLSPVYIKRKLKLREVNSYLRSLGQEGLLEIREKVTRKKPTRPVGADNSRQLVLPVRPEGLPEAGQPLLEGLESGRGGAYLLTGSLDRRLRFLEKIMDYAAGHYGFVIFLVPDIQRLEKLRPLEKAFGGRAAFWHSQLPDKVRNNAWNQLVSGRSRIVFGTRSALFLPVRPVSLLVIDEEHDDLYYQADGPSFDAREAAEVRSGLEKSLLIFSSACPRVSQYHRHRQSGTLIDLGEPEAQPRVSFYQKDIARLLKKELREEISPCLEAGGRIFFLVNRKGYAGYLFCPGCGYVARCSSCRIALNLQKKDGELSCSYCGLEMPAPEECPVCRQKLRPGRIRGSQYLKEQLQVTFPGQPVEVLEEGGGEKAAEKSLKRIVSGKSRLVVGTEYALRRLPLNHFSFLVLVNPETSLNRPDFTASEKTVALARASLELLRSGEDSMAATVTAGPPSEVLVQALSGDYPGFFEREIDYRRLLNYPPFSFLVEVGLDSRSLRGAGRSSRLLLEHLGRDFPGLELLGPKVSRKAWRKEQREVRLMVRLSQETEVEELLSYLKKFRMEKPSTRLWVRVWR</sequence>
<evidence type="ECO:0000313" key="10">
    <source>
        <dbReference type="Proteomes" id="UP000257323"/>
    </source>
</evidence>
<dbReference type="GO" id="GO:0006270">
    <property type="term" value="P:DNA replication initiation"/>
    <property type="evidence" value="ECO:0007669"/>
    <property type="project" value="TreeGrafter"/>
</dbReference>
<keyword evidence="9" id="KW-0378">Hydrolase</keyword>
<dbReference type="GO" id="GO:0003677">
    <property type="term" value="F:DNA binding"/>
    <property type="evidence" value="ECO:0007669"/>
    <property type="project" value="UniProtKB-KW"/>
</dbReference>
<dbReference type="GO" id="GO:0046872">
    <property type="term" value="F:metal ion binding"/>
    <property type="evidence" value="ECO:0007669"/>
    <property type="project" value="UniProtKB-KW"/>
</dbReference>
<evidence type="ECO:0000256" key="4">
    <source>
        <dbReference type="ARBA" id="ARBA00022741"/>
    </source>
</evidence>
<keyword evidence="9" id="KW-0347">Helicase</keyword>
<dbReference type="GO" id="GO:0006310">
    <property type="term" value="P:DNA recombination"/>
    <property type="evidence" value="ECO:0007669"/>
    <property type="project" value="InterPro"/>
</dbReference>
<keyword evidence="5" id="KW-0862">Zinc</keyword>
<evidence type="ECO:0000259" key="8">
    <source>
        <dbReference type="Pfam" id="PF17764"/>
    </source>
</evidence>
<dbReference type="PANTHER" id="PTHR30580">
    <property type="entry name" value="PRIMOSOMAL PROTEIN N"/>
    <property type="match status" value="1"/>
</dbReference>
<evidence type="ECO:0000256" key="2">
    <source>
        <dbReference type="ARBA" id="ARBA00022705"/>
    </source>
</evidence>
<dbReference type="Pfam" id="PF17764">
    <property type="entry name" value="PriA_3primeBD"/>
    <property type="match status" value="1"/>
</dbReference>
<dbReference type="InterPro" id="IPR005259">
    <property type="entry name" value="PriA"/>
</dbReference>
<dbReference type="GO" id="GO:0005524">
    <property type="term" value="F:ATP binding"/>
    <property type="evidence" value="ECO:0007669"/>
    <property type="project" value="UniProtKB-KW"/>
</dbReference>
<accession>A0A3E2BL26</accession>
<keyword evidence="6" id="KW-0067">ATP-binding</keyword>
<evidence type="ECO:0000256" key="6">
    <source>
        <dbReference type="ARBA" id="ARBA00022840"/>
    </source>
</evidence>
<evidence type="ECO:0000256" key="3">
    <source>
        <dbReference type="ARBA" id="ARBA00022723"/>
    </source>
</evidence>
<dbReference type="NCBIfam" id="TIGR00595">
    <property type="entry name" value="priA"/>
    <property type="match status" value="1"/>
</dbReference>
<feature type="domain" description="Primosomal protein N' 3' DNA-binding" evidence="8">
    <location>
        <begin position="2"/>
        <end position="92"/>
    </location>
</feature>
<dbReference type="Proteomes" id="UP000257323">
    <property type="component" value="Unassembled WGS sequence"/>
</dbReference>
<evidence type="ECO:0000256" key="7">
    <source>
        <dbReference type="ARBA" id="ARBA00023125"/>
    </source>
</evidence>
<dbReference type="InterPro" id="IPR041222">
    <property type="entry name" value="PriA_3primeBD"/>
</dbReference>
<organism evidence="9 10">
    <name type="scientific">Candidatus Saccharicenans subterraneus</name>
    <dbReference type="NCBI Taxonomy" id="2508984"/>
    <lineage>
        <taxon>Bacteria</taxon>
        <taxon>Candidatus Aminicenantota</taxon>
        <taxon>Candidatus Aminicenantia</taxon>
        <taxon>Candidatus Aminicenantales</taxon>
        <taxon>Candidatus Saccharicenantaceae</taxon>
        <taxon>Candidatus Saccharicenans</taxon>
    </lineage>
</organism>
<dbReference type="InterPro" id="IPR027417">
    <property type="entry name" value="P-loop_NTPase"/>
</dbReference>
<dbReference type="GO" id="GO:1990077">
    <property type="term" value="C:primosome complex"/>
    <property type="evidence" value="ECO:0007669"/>
    <property type="project" value="UniProtKB-KW"/>
</dbReference>
<dbReference type="AlphaFoldDB" id="A0A3E2BL26"/>
<comment type="caution">
    <text evidence="9">The sequence shown here is derived from an EMBL/GenBank/DDBJ whole genome shotgun (WGS) entry which is preliminary data.</text>
</comment>
<dbReference type="GO" id="GO:0006269">
    <property type="term" value="P:DNA replication, synthesis of primer"/>
    <property type="evidence" value="ECO:0007669"/>
    <property type="project" value="UniProtKB-KW"/>
</dbReference>
<dbReference type="GO" id="GO:0006302">
    <property type="term" value="P:double-strand break repair"/>
    <property type="evidence" value="ECO:0007669"/>
    <property type="project" value="InterPro"/>
</dbReference>
<evidence type="ECO:0000256" key="1">
    <source>
        <dbReference type="ARBA" id="ARBA00022515"/>
    </source>
</evidence>
<dbReference type="GO" id="GO:0043138">
    <property type="term" value="F:3'-5' DNA helicase activity"/>
    <property type="evidence" value="ECO:0007669"/>
    <property type="project" value="TreeGrafter"/>
</dbReference>
<evidence type="ECO:0000313" key="9">
    <source>
        <dbReference type="EMBL" id="RFT15394.1"/>
    </source>
</evidence>
<reference evidence="9 10" key="1">
    <citation type="submission" date="2018-08" db="EMBL/GenBank/DDBJ databases">
        <title>Genome analysis of the thermophilic bacterium of the candidate phylum Aminicenantes from deep subsurface aquifer revealed its physiology and ecological role.</title>
        <authorList>
            <person name="Kadnikov V.V."/>
            <person name="Mardanov A.V."/>
            <person name="Beletsky A.V."/>
            <person name="Karnachuk O.V."/>
            <person name="Ravin N.V."/>
        </authorList>
    </citation>
    <scope>NUCLEOTIDE SEQUENCE [LARGE SCALE GENOMIC DNA]</scope>
    <source>
        <strain evidence="9">BY38</strain>
    </source>
</reference>
<dbReference type="InterPro" id="IPR042115">
    <property type="entry name" value="PriA_3primeBD_sf"/>
</dbReference>
<gene>
    <name evidence="9" type="ORF">OP8BY_0284</name>
</gene>
<keyword evidence="7" id="KW-0238">DNA-binding</keyword>
<dbReference type="Gene3D" id="3.40.1440.60">
    <property type="entry name" value="PriA, 3(prime) DNA-binding domain"/>
    <property type="match status" value="1"/>
</dbReference>
<dbReference type="SUPFAM" id="SSF52540">
    <property type="entry name" value="P-loop containing nucleoside triphosphate hydrolases"/>
    <property type="match status" value="1"/>
</dbReference>
<keyword evidence="4" id="KW-0547">Nucleotide-binding</keyword>
<keyword evidence="2" id="KW-0235">DNA replication</keyword>
<dbReference type="PANTHER" id="PTHR30580:SF0">
    <property type="entry name" value="PRIMOSOMAL PROTEIN N"/>
    <property type="match status" value="1"/>
</dbReference>
<evidence type="ECO:0000256" key="5">
    <source>
        <dbReference type="ARBA" id="ARBA00022833"/>
    </source>
</evidence>
<name>A0A3E2BL26_9BACT</name>
<dbReference type="Gene3D" id="3.40.50.300">
    <property type="entry name" value="P-loop containing nucleotide triphosphate hydrolases"/>
    <property type="match status" value="1"/>
</dbReference>
<protein>
    <submittedName>
        <fullName evidence="9">Helicase PriA essential for oriC/DnaA-independent DNA replication</fullName>
    </submittedName>
</protein>
<keyword evidence="3" id="KW-0479">Metal-binding</keyword>